<dbReference type="Proteomes" id="UP001141629">
    <property type="component" value="Unassembled WGS sequence"/>
</dbReference>
<dbReference type="CDD" id="cd00130">
    <property type="entry name" value="PAS"/>
    <property type="match status" value="1"/>
</dbReference>
<dbReference type="InterPro" id="IPR000014">
    <property type="entry name" value="PAS"/>
</dbReference>
<dbReference type="Gene3D" id="3.30.450.20">
    <property type="entry name" value="PAS domain"/>
    <property type="match status" value="1"/>
</dbReference>
<dbReference type="InterPro" id="IPR029787">
    <property type="entry name" value="Nucleotide_cyclase"/>
</dbReference>
<dbReference type="PROSITE" id="PS50887">
    <property type="entry name" value="GGDEF"/>
    <property type="match status" value="1"/>
</dbReference>
<evidence type="ECO:0000313" key="3">
    <source>
        <dbReference type="Proteomes" id="UP001141629"/>
    </source>
</evidence>
<dbReference type="PANTHER" id="PTHR44757">
    <property type="entry name" value="DIGUANYLATE CYCLASE DGCP"/>
    <property type="match status" value="1"/>
</dbReference>
<dbReference type="Gene3D" id="3.30.450.40">
    <property type="match status" value="1"/>
</dbReference>
<evidence type="ECO:0000313" key="2">
    <source>
        <dbReference type="EMBL" id="MCV7420579.1"/>
    </source>
</evidence>
<dbReference type="SUPFAM" id="SSF55785">
    <property type="entry name" value="PYP-like sensor domain (PAS domain)"/>
    <property type="match status" value="1"/>
</dbReference>
<name>A0A9X2Z083_9MYCO</name>
<comment type="caution">
    <text evidence="2">The sequence shown here is derived from an EMBL/GenBank/DDBJ whole genome shotgun (WGS) entry which is preliminary data.</text>
</comment>
<dbReference type="SUPFAM" id="SSF55781">
    <property type="entry name" value="GAF domain-like"/>
    <property type="match status" value="1"/>
</dbReference>
<dbReference type="InterPro" id="IPR000160">
    <property type="entry name" value="GGDEF_dom"/>
</dbReference>
<dbReference type="NCBIfam" id="TIGR00254">
    <property type="entry name" value="GGDEF"/>
    <property type="match status" value="1"/>
</dbReference>
<dbReference type="InterPro" id="IPR029016">
    <property type="entry name" value="GAF-like_dom_sf"/>
</dbReference>
<dbReference type="RefSeq" id="WP_263995362.1">
    <property type="nucleotide sequence ID" value="NZ_JACKVK010000005.1"/>
</dbReference>
<dbReference type="InterPro" id="IPR003018">
    <property type="entry name" value="GAF"/>
</dbReference>
<dbReference type="Pfam" id="PF01590">
    <property type="entry name" value="GAF"/>
    <property type="match status" value="1"/>
</dbReference>
<dbReference type="EMBL" id="JACKVK010000005">
    <property type="protein sequence ID" value="MCV7420579.1"/>
    <property type="molecule type" value="Genomic_DNA"/>
</dbReference>
<organism evidence="2 3">
    <name type="scientific">Mycobacterium yunnanensis</name>
    <dbReference type="NCBI Taxonomy" id="368477"/>
    <lineage>
        <taxon>Bacteria</taxon>
        <taxon>Bacillati</taxon>
        <taxon>Actinomycetota</taxon>
        <taxon>Actinomycetes</taxon>
        <taxon>Mycobacteriales</taxon>
        <taxon>Mycobacteriaceae</taxon>
        <taxon>Mycobacterium</taxon>
    </lineage>
</organism>
<dbReference type="Pfam" id="PF08448">
    <property type="entry name" value="PAS_4"/>
    <property type="match status" value="1"/>
</dbReference>
<feature type="domain" description="GGDEF" evidence="1">
    <location>
        <begin position="365"/>
        <end position="499"/>
    </location>
</feature>
<accession>A0A9X2Z083</accession>
<dbReference type="PANTHER" id="PTHR44757:SF2">
    <property type="entry name" value="BIOFILM ARCHITECTURE MAINTENANCE PROTEIN MBAA"/>
    <property type="match status" value="1"/>
</dbReference>
<reference evidence="2" key="2">
    <citation type="journal article" date="2022" name="BMC Genomics">
        <title>Comparative genome analysis of mycobacteria focusing on tRNA and non-coding RNA.</title>
        <authorList>
            <person name="Behra P.R.K."/>
            <person name="Pettersson B.M.F."/>
            <person name="Ramesh M."/>
            <person name="Das S."/>
            <person name="Dasgupta S."/>
            <person name="Kirsebom L.A."/>
        </authorList>
    </citation>
    <scope>NUCLEOTIDE SEQUENCE</scope>
    <source>
        <strain evidence="2">DSM 44838</strain>
    </source>
</reference>
<proteinExistence type="predicted"/>
<dbReference type="CDD" id="cd01949">
    <property type="entry name" value="GGDEF"/>
    <property type="match status" value="1"/>
</dbReference>
<evidence type="ECO:0000259" key="1">
    <source>
        <dbReference type="PROSITE" id="PS50887"/>
    </source>
</evidence>
<dbReference type="Gene3D" id="3.30.70.270">
    <property type="match status" value="1"/>
</dbReference>
<dbReference type="InterPro" id="IPR013656">
    <property type="entry name" value="PAS_4"/>
</dbReference>
<gene>
    <name evidence="2" type="ORF">H7K45_08505</name>
</gene>
<dbReference type="Pfam" id="PF00990">
    <property type="entry name" value="GGDEF"/>
    <property type="match status" value="1"/>
</dbReference>
<dbReference type="AlphaFoldDB" id="A0A9X2Z083"/>
<keyword evidence="3" id="KW-1185">Reference proteome</keyword>
<reference evidence="2" key="1">
    <citation type="submission" date="2020-07" db="EMBL/GenBank/DDBJ databases">
        <authorList>
            <person name="Pettersson B.M.F."/>
            <person name="Behra P.R.K."/>
            <person name="Ramesh M."/>
            <person name="Das S."/>
            <person name="Dasgupta S."/>
            <person name="Kirsebom L.A."/>
        </authorList>
    </citation>
    <scope>NUCLEOTIDE SEQUENCE</scope>
    <source>
        <strain evidence="2">DSM 44838</strain>
    </source>
</reference>
<dbReference type="SUPFAM" id="SSF55073">
    <property type="entry name" value="Nucleotide cyclase"/>
    <property type="match status" value="1"/>
</dbReference>
<dbReference type="InterPro" id="IPR043128">
    <property type="entry name" value="Rev_trsase/Diguanyl_cyclase"/>
</dbReference>
<dbReference type="SMART" id="SM00267">
    <property type="entry name" value="GGDEF"/>
    <property type="match status" value="1"/>
</dbReference>
<protein>
    <submittedName>
        <fullName evidence="2">Sensor domain-containing diguanylate cyclase</fullName>
    </submittedName>
</protein>
<sequence length="501" mass="53571">MADRVSLDREQLGRLMAIVQELGVGEDLDDILQHVAAAVVDVIGFDAVAVNVVTRSGDLEVRTVVGPPELETLLGGALPQDGWLALLDASEQWGELRFCRSPVLDDSVPHVDPRPDRLSTPAVSPVGLDVEPWQPEFALLVPLWRAPRELLGVISVDLPRTGLTPDFQQRALLELFGTQAAAAIARVHAFDLASGKASLYRAAFVASPAPTLVLDAHLFVTDVNAAFLDLAEALEDEVLGRTLADLVILPGSDIEQTTALDALGVNESTILAEECALRHPRGHAWDRWVQVTARRVDDATTGPNYVCLVGDRTAVRQRMDELRKRAERDDLTGLYLRAAGMNELAARCQPAAADTADPDVHDPAVTQAVLYCDLDGFKQVNDADGHRAGDEVLAAVARCLTAAAEPSDILCRWGGDEFVLIASRTTMGEIVDLANELVSAVRTLAAAAPPGEPVRALGVSVGIAEFTPPADPTAVLEAADAALYRAKTDAHQRVHVHAPLP</sequence>
<dbReference type="NCBIfam" id="TIGR00229">
    <property type="entry name" value="sensory_box"/>
    <property type="match status" value="1"/>
</dbReference>
<dbReference type="InterPro" id="IPR052155">
    <property type="entry name" value="Biofilm_reg_signaling"/>
</dbReference>
<dbReference type="InterPro" id="IPR035965">
    <property type="entry name" value="PAS-like_dom_sf"/>
</dbReference>
<dbReference type="SMART" id="SM00091">
    <property type="entry name" value="PAS"/>
    <property type="match status" value="1"/>
</dbReference>